<dbReference type="EMBL" id="BKDJ01000021">
    <property type="protein sequence ID" value="GER24324.1"/>
    <property type="molecule type" value="Genomic_DNA"/>
</dbReference>
<protein>
    <recommendedName>
        <fullName evidence="5">DUF4190 domain-containing protein</fullName>
    </recommendedName>
</protein>
<evidence type="ECO:0000313" key="4">
    <source>
        <dbReference type="Proteomes" id="UP000325307"/>
    </source>
</evidence>
<feature type="compositionally biased region" description="Basic and acidic residues" evidence="1">
    <location>
        <begin position="1"/>
        <end position="11"/>
    </location>
</feature>
<proteinExistence type="predicted"/>
<sequence length="268" mass="27548">MTDTNRPDPNRPDPNWPNPNWRDPSRPDPNPRAGGPPYPNQPYPSQHGPYYQPPPYGGPPPEPLSGLTVTAMAVGIVALVVAVIPLVGFVSFVLGPLAVVLGIVGLVKKRPRKGFSITGIVTGALALLVCLLYLALGIALAGLFSNAASQTATYTYKVVGDGTFQVTYTTTSLMERTTNQATGQFSTDVQASRVLGTLEAHNVGTSAGGLTCTITDATGRLVSTQTASGAGASVTCATLAGLDGDGLEDGREDGREDEGGDGNGGGQP</sequence>
<comment type="caution">
    <text evidence="3">The sequence shown here is derived from an EMBL/GenBank/DDBJ whole genome shotgun (WGS) entry which is preliminary data.</text>
</comment>
<feature type="compositionally biased region" description="Pro residues" evidence="1">
    <location>
        <begin position="27"/>
        <end position="42"/>
    </location>
</feature>
<keyword evidence="2" id="KW-0472">Membrane</keyword>
<feature type="transmembrane region" description="Helical" evidence="2">
    <location>
        <begin position="119"/>
        <end position="144"/>
    </location>
</feature>
<dbReference type="AlphaFoldDB" id="A0A5A7NTX9"/>
<dbReference type="Gene3D" id="2.60.40.2880">
    <property type="entry name" value="MmpS1-5, C-terminal soluble domain"/>
    <property type="match status" value="1"/>
</dbReference>
<dbReference type="Proteomes" id="UP000325307">
    <property type="component" value="Unassembled WGS sequence"/>
</dbReference>
<keyword evidence="2" id="KW-1133">Transmembrane helix</keyword>
<evidence type="ECO:0008006" key="5">
    <source>
        <dbReference type="Google" id="ProtNLM"/>
    </source>
</evidence>
<keyword evidence="2" id="KW-0812">Transmembrane</keyword>
<name>A0A5A7NTX9_9MICC</name>
<dbReference type="InterPro" id="IPR038468">
    <property type="entry name" value="MmpS_C"/>
</dbReference>
<feature type="region of interest" description="Disordered" evidence="1">
    <location>
        <begin position="243"/>
        <end position="268"/>
    </location>
</feature>
<accession>A0A5A7NTX9</accession>
<keyword evidence="4" id="KW-1185">Reference proteome</keyword>
<gene>
    <name evidence="3" type="ORF">NCCP1664_28190</name>
</gene>
<evidence type="ECO:0000256" key="2">
    <source>
        <dbReference type="SAM" id="Phobius"/>
    </source>
</evidence>
<evidence type="ECO:0000313" key="3">
    <source>
        <dbReference type="EMBL" id="GER24324.1"/>
    </source>
</evidence>
<evidence type="ECO:0000256" key="1">
    <source>
        <dbReference type="SAM" id="MobiDB-lite"/>
    </source>
</evidence>
<feature type="transmembrane region" description="Helical" evidence="2">
    <location>
        <begin position="74"/>
        <end position="107"/>
    </location>
</feature>
<feature type="region of interest" description="Disordered" evidence="1">
    <location>
        <begin position="1"/>
        <end position="59"/>
    </location>
</feature>
<reference evidence="3 4" key="1">
    <citation type="submission" date="2019-09" db="EMBL/GenBank/DDBJ databases">
        <title>Arthrobacter zafarii sp. nov., a moderately thermotolerant and halotolerant actinobacterium isolated from Cholistan desert soil of Pakistan.</title>
        <authorList>
            <person name="Amin A."/>
            <person name="Ahmed I."/>
            <person name="Khalid N."/>
            <person name="Schumann P."/>
            <person name="Busse H.J."/>
            <person name="Khan I.U."/>
            <person name="Li S."/>
            <person name="Li W.J."/>
        </authorList>
    </citation>
    <scope>NUCLEOTIDE SEQUENCE [LARGE SCALE GENOMIC DNA]</scope>
    <source>
        <strain evidence="3 4">NCCP-1664</strain>
    </source>
</reference>
<organism evidence="3 4">
    <name type="scientific">Zafaria cholistanensis</name>
    <dbReference type="NCBI Taxonomy" id="1682741"/>
    <lineage>
        <taxon>Bacteria</taxon>
        <taxon>Bacillati</taxon>
        <taxon>Actinomycetota</taxon>
        <taxon>Actinomycetes</taxon>
        <taxon>Micrococcales</taxon>
        <taxon>Micrococcaceae</taxon>
        <taxon>Zafaria</taxon>
    </lineage>
</organism>